<gene>
    <name evidence="9" type="ORF">A2730_03740</name>
</gene>
<keyword evidence="5" id="KW-0676">Redox-active center</keyword>
<evidence type="ECO:0000256" key="5">
    <source>
        <dbReference type="ARBA" id="ARBA00023284"/>
    </source>
</evidence>
<protein>
    <recommendedName>
        <fullName evidence="8">Thioredoxin domain-containing protein</fullName>
    </recommendedName>
</protein>
<evidence type="ECO:0000256" key="6">
    <source>
        <dbReference type="SAM" id="MobiDB-lite"/>
    </source>
</evidence>
<name>A0A1G2HR88_9BACT</name>
<feature type="compositionally biased region" description="Polar residues" evidence="6">
    <location>
        <begin position="1"/>
        <end position="20"/>
    </location>
</feature>
<dbReference type="PANTHER" id="PTHR13887">
    <property type="entry name" value="GLUTATHIONE S-TRANSFERASE KAPPA"/>
    <property type="match status" value="1"/>
</dbReference>
<evidence type="ECO:0000256" key="1">
    <source>
        <dbReference type="ARBA" id="ARBA00005791"/>
    </source>
</evidence>
<proteinExistence type="inferred from homology"/>
<dbReference type="InterPro" id="IPR013766">
    <property type="entry name" value="Thioredoxin_domain"/>
</dbReference>
<dbReference type="SUPFAM" id="SSF52833">
    <property type="entry name" value="Thioredoxin-like"/>
    <property type="match status" value="1"/>
</dbReference>
<keyword evidence="3" id="KW-0560">Oxidoreductase</keyword>
<organism evidence="9 10">
    <name type="scientific">Candidatus Staskawiczbacteria bacterium RIFCSPHIGHO2_01_FULL_39_25</name>
    <dbReference type="NCBI Taxonomy" id="1802202"/>
    <lineage>
        <taxon>Bacteria</taxon>
        <taxon>Candidatus Staskawicziibacteriota</taxon>
    </lineage>
</organism>
<dbReference type="InterPro" id="IPR012336">
    <property type="entry name" value="Thioredoxin-like_fold"/>
</dbReference>
<evidence type="ECO:0000256" key="2">
    <source>
        <dbReference type="ARBA" id="ARBA00022729"/>
    </source>
</evidence>
<dbReference type="AlphaFoldDB" id="A0A1G2HR88"/>
<evidence type="ECO:0000256" key="7">
    <source>
        <dbReference type="SAM" id="Phobius"/>
    </source>
</evidence>
<dbReference type="PROSITE" id="PS51352">
    <property type="entry name" value="THIOREDOXIN_2"/>
    <property type="match status" value="1"/>
</dbReference>
<evidence type="ECO:0000256" key="4">
    <source>
        <dbReference type="ARBA" id="ARBA00023157"/>
    </source>
</evidence>
<sequence>MEVNQIQKETQTSQKEGAQTSHEKSDIKNYIIVALATALIVLGLVWIRDSGNTDVPTGNVPAAVGAAQVPSAPRVPLDMKTLADDDPFLGKEDAPVVIIEWSDYECPFCERFFSQTLPQIKEKYIKTGKVKLVYRDFPLDIHPEATPAALAANCAGKQDKYFEFHDKIFENQQSMGSTSYKKWAQEVGVDVSAWEKCTKDPQQLQEVTKDLSDGAQAGIRGTPGFIINGQLVSGAQPFSVFEQIIEAELS</sequence>
<dbReference type="Proteomes" id="UP000176855">
    <property type="component" value="Unassembled WGS sequence"/>
</dbReference>
<comment type="similarity">
    <text evidence="1">Belongs to the thioredoxin family. DsbA subfamily.</text>
</comment>
<comment type="caution">
    <text evidence="9">The sequence shown here is derived from an EMBL/GenBank/DDBJ whole genome shotgun (WGS) entry which is preliminary data.</text>
</comment>
<dbReference type="STRING" id="1802202.A2730_03740"/>
<dbReference type="InterPro" id="IPR036249">
    <property type="entry name" value="Thioredoxin-like_sf"/>
</dbReference>
<dbReference type="EMBL" id="MHOO01000001">
    <property type="protein sequence ID" value="OGZ64909.1"/>
    <property type="molecule type" value="Genomic_DNA"/>
</dbReference>
<keyword evidence="7" id="KW-0812">Transmembrane</keyword>
<evidence type="ECO:0000313" key="10">
    <source>
        <dbReference type="Proteomes" id="UP000176855"/>
    </source>
</evidence>
<evidence type="ECO:0000313" key="9">
    <source>
        <dbReference type="EMBL" id="OGZ64909.1"/>
    </source>
</evidence>
<dbReference type="GO" id="GO:0016491">
    <property type="term" value="F:oxidoreductase activity"/>
    <property type="evidence" value="ECO:0007669"/>
    <property type="project" value="UniProtKB-KW"/>
</dbReference>
<evidence type="ECO:0000259" key="8">
    <source>
        <dbReference type="PROSITE" id="PS51352"/>
    </source>
</evidence>
<dbReference type="Pfam" id="PF13462">
    <property type="entry name" value="Thioredoxin_4"/>
    <property type="match status" value="1"/>
</dbReference>
<feature type="transmembrane region" description="Helical" evidence="7">
    <location>
        <begin position="30"/>
        <end position="47"/>
    </location>
</feature>
<dbReference type="Gene3D" id="3.40.30.10">
    <property type="entry name" value="Glutaredoxin"/>
    <property type="match status" value="1"/>
</dbReference>
<dbReference type="PANTHER" id="PTHR13887:SF14">
    <property type="entry name" value="DISULFIDE BOND FORMATION PROTEIN D"/>
    <property type="match status" value="1"/>
</dbReference>
<evidence type="ECO:0000256" key="3">
    <source>
        <dbReference type="ARBA" id="ARBA00023002"/>
    </source>
</evidence>
<keyword evidence="4" id="KW-1015">Disulfide bond</keyword>
<feature type="domain" description="Thioredoxin" evidence="8">
    <location>
        <begin position="49"/>
        <end position="250"/>
    </location>
</feature>
<keyword evidence="2" id="KW-0732">Signal</keyword>
<keyword evidence="7" id="KW-0472">Membrane</keyword>
<feature type="region of interest" description="Disordered" evidence="6">
    <location>
        <begin position="1"/>
        <end position="21"/>
    </location>
</feature>
<reference evidence="9 10" key="1">
    <citation type="journal article" date="2016" name="Nat. Commun.">
        <title>Thousands of microbial genomes shed light on interconnected biogeochemical processes in an aquifer system.</title>
        <authorList>
            <person name="Anantharaman K."/>
            <person name="Brown C.T."/>
            <person name="Hug L.A."/>
            <person name="Sharon I."/>
            <person name="Castelle C.J."/>
            <person name="Probst A.J."/>
            <person name="Thomas B.C."/>
            <person name="Singh A."/>
            <person name="Wilkins M.J."/>
            <person name="Karaoz U."/>
            <person name="Brodie E.L."/>
            <person name="Williams K.H."/>
            <person name="Hubbard S.S."/>
            <person name="Banfield J.F."/>
        </authorList>
    </citation>
    <scope>NUCLEOTIDE SEQUENCE [LARGE SCALE GENOMIC DNA]</scope>
</reference>
<keyword evidence="7" id="KW-1133">Transmembrane helix</keyword>
<accession>A0A1G2HR88</accession>